<evidence type="ECO:0000313" key="8">
    <source>
        <dbReference type="Proteomes" id="UP000783863"/>
    </source>
</evidence>
<dbReference type="Proteomes" id="UP000783863">
    <property type="component" value="Unassembled WGS sequence"/>
</dbReference>
<evidence type="ECO:0000256" key="2">
    <source>
        <dbReference type="ARBA" id="ARBA00022692"/>
    </source>
</evidence>
<evidence type="ECO:0000256" key="3">
    <source>
        <dbReference type="ARBA" id="ARBA00022989"/>
    </source>
</evidence>
<dbReference type="PANTHER" id="PTHR43077">
    <property type="entry name" value="TRANSPORT PERMEASE YVFS-RELATED"/>
    <property type="match status" value="1"/>
</dbReference>
<evidence type="ECO:0000256" key="4">
    <source>
        <dbReference type="ARBA" id="ARBA00023136"/>
    </source>
</evidence>
<evidence type="ECO:0000256" key="5">
    <source>
        <dbReference type="SAM" id="Phobius"/>
    </source>
</evidence>
<feature type="domain" description="ABC-2 type transporter transmembrane" evidence="6">
    <location>
        <begin position="168"/>
        <end position="314"/>
    </location>
</feature>
<accession>A0A8J7YP44</accession>
<dbReference type="EMBL" id="RKLQ01000003">
    <property type="protein sequence ID" value="MBX0305346.1"/>
    <property type="molecule type" value="Genomic_DNA"/>
</dbReference>
<keyword evidence="4 5" id="KW-0472">Membrane</keyword>
<dbReference type="Pfam" id="PF01061">
    <property type="entry name" value="ABC2_membrane"/>
    <property type="match status" value="1"/>
</dbReference>
<reference evidence="7" key="1">
    <citation type="submission" date="2021-06" db="EMBL/GenBank/DDBJ databases">
        <title>Halomicroarcula sp. F24A a new haloarchaeum isolated from saline soil.</title>
        <authorList>
            <person name="Duran-Viseras A."/>
            <person name="Sanchez-Porro C."/>
            <person name="Ventosa A."/>
        </authorList>
    </citation>
    <scope>NUCLEOTIDE SEQUENCE</scope>
    <source>
        <strain evidence="7">F24A</strain>
    </source>
</reference>
<dbReference type="GO" id="GO:0140359">
    <property type="term" value="F:ABC-type transporter activity"/>
    <property type="evidence" value="ECO:0007669"/>
    <property type="project" value="InterPro"/>
</dbReference>
<dbReference type="PANTHER" id="PTHR43077:SF10">
    <property type="entry name" value="TRANSPORT PERMEASE PROTEIN"/>
    <property type="match status" value="1"/>
</dbReference>
<evidence type="ECO:0000256" key="1">
    <source>
        <dbReference type="ARBA" id="ARBA00004141"/>
    </source>
</evidence>
<evidence type="ECO:0000259" key="6">
    <source>
        <dbReference type="Pfam" id="PF01061"/>
    </source>
</evidence>
<name>A0A8J7YP44_9EURY</name>
<dbReference type="GO" id="GO:0016020">
    <property type="term" value="C:membrane"/>
    <property type="evidence" value="ECO:0007669"/>
    <property type="project" value="UniProtKB-SubCell"/>
</dbReference>
<evidence type="ECO:0000313" key="7">
    <source>
        <dbReference type="EMBL" id="MBX0305346.1"/>
    </source>
</evidence>
<comment type="subcellular location">
    <subcellularLocation>
        <location evidence="1">Membrane</location>
        <topology evidence="1">Multi-pass membrane protein</topology>
    </subcellularLocation>
</comment>
<dbReference type="RefSeq" id="WP_220589582.1">
    <property type="nucleotide sequence ID" value="NZ_RKLQ01000003.1"/>
</dbReference>
<sequence>MSLRSLLYKELRWLRHNLATVVLVLVVLPSIVAAGTVAFQQVIPRDTPVALVPANENVTEDEMTAMRGVTTFFAEPHSYEVGERDQAMRALTREEVYAVFVVPPDLLEKDAEVTVEMYVEEEMVPYEQPSLAIASILRYQAGQVLPADVSVERTAVGEDRTLSEFLVSVGAMLVTLLFAFAYVPYVVADEQQVFRRIRVESSLWQLLASKFVVLTPLLLVPVLTFQAIAWYLDFAVDLVAPTAIGVTLLTFVYLTAISLGVMFLTRFRTVGRMVNVTIMFGSLAFSNLVYPAGFFSPLRREIAKASPLHYSMVVQRGVSLKGNGVGVYADYLLGLTGFTALCLLFLAGTVVYYDRGGYRE</sequence>
<protein>
    <submittedName>
        <fullName evidence="7">ABC transporter permease</fullName>
    </submittedName>
</protein>
<keyword evidence="8" id="KW-1185">Reference proteome</keyword>
<dbReference type="InterPro" id="IPR051328">
    <property type="entry name" value="T7SS_ABC-Transporter"/>
</dbReference>
<feature type="transmembrane region" description="Helical" evidence="5">
    <location>
        <begin position="165"/>
        <end position="187"/>
    </location>
</feature>
<keyword evidence="3 5" id="KW-1133">Transmembrane helix</keyword>
<organism evidence="7 8">
    <name type="scientific">Haloarcula salinisoli</name>
    <dbReference type="NCBI Taxonomy" id="2487746"/>
    <lineage>
        <taxon>Archaea</taxon>
        <taxon>Methanobacteriati</taxon>
        <taxon>Methanobacteriota</taxon>
        <taxon>Stenosarchaea group</taxon>
        <taxon>Halobacteria</taxon>
        <taxon>Halobacteriales</taxon>
        <taxon>Haloarculaceae</taxon>
        <taxon>Haloarcula</taxon>
    </lineage>
</organism>
<feature type="transmembrane region" description="Helical" evidence="5">
    <location>
        <begin position="238"/>
        <end position="264"/>
    </location>
</feature>
<feature type="transmembrane region" description="Helical" evidence="5">
    <location>
        <begin position="207"/>
        <end position="232"/>
    </location>
</feature>
<comment type="caution">
    <text evidence="7">The sequence shown here is derived from an EMBL/GenBank/DDBJ whole genome shotgun (WGS) entry which is preliminary data.</text>
</comment>
<gene>
    <name evidence="7" type="ORF">EGD98_16925</name>
</gene>
<feature type="transmembrane region" description="Helical" evidence="5">
    <location>
        <begin position="276"/>
        <end position="295"/>
    </location>
</feature>
<keyword evidence="2 5" id="KW-0812">Transmembrane</keyword>
<proteinExistence type="predicted"/>
<feature type="transmembrane region" description="Helical" evidence="5">
    <location>
        <begin position="331"/>
        <end position="353"/>
    </location>
</feature>
<dbReference type="InterPro" id="IPR013525">
    <property type="entry name" value="ABC2_TM"/>
</dbReference>
<dbReference type="AlphaFoldDB" id="A0A8J7YP44"/>